<proteinExistence type="predicted"/>
<evidence type="ECO:0000313" key="1">
    <source>
        <dbReference type="EMBL" id="KAH3822477.1"/>
    </source>
</evidence>
<dbReference type="Pfam" id="PF21547">
    <property type="entry name" value="TTI1"/>
    <property type="match status" value="1"/>
</dbReference>
<dbReference type="EMBL" id="JAIWYP010000005">
    <property type="protein sequence ID" value="KAH3822477.1"/>
    <property type="molecule type" value="Genomic_DNA"/>
</dbReference>
<dbReference type="AlphaFoldDB" id="A0A9D4GT69"/>
<reference evidence="1" key="1">
    <citation type="journal article" date="2019" name="bioRxiv">
        <title>The Genome of the Zebra Mussel, Dreissena polymorpha: A Resource for Invasive Species Research.</title>
        <authorList>
            <person name="McCartney M.A."/>
            <person name="Auch B."/>
            <person name="Kono T."/>
            <person name="Mallez S."/>
            <person name="Zhang Y."/>
            <person name="Obille A."/>
            <person name="Becker A."/>
            <person name="Abrahante J.E."/>
            <person name="Garbe J."/>
            <person name="Badalamenti J.P."/>
            <person name="Herman A."/>
            <person name="Mangelson H."/>
            <person name="Liachko I."/>
            <person name="Sullivan S."/>
            <person name="Sone E.D."/>
            <person name="Koren S."/>
            <person name="Silverstein K.A.T."/>
            <person name="Beckman K.B."/>
            <person name="Gohl D.M."/>
        </authorList>
    </citation>
    <scope>NUCLEOTIDE SEQUENCE</scope>
    <source>
        <strain evidence="1">Duluth1</strain>
        <tissue evidence="1">Whole animal</tissue>
    </source>
</reference>
<dbReference type="GO" id="GO:0005737">
    <property type="term" value="C:cytoplasm"/>
    <property type="evidence" value="ECO:0007669"/>
    <property type="project" value="TreeGrafter"/>
</dbReference>
<dbReference type="PANTHER" id="PTHR18460">
    <property type="entry name" value="TEL2 INTERACTING PROTEIN 1 TTI1 FAMILY MEMBER"/>
    <property type="match status" value="1"/>
</dbReference>
<gene>
    <name evidence="1" type="ORF">DPMN_124256</name>
</gene>
<dbReference type="InterPro" id="IPR049362">
    <property type="entry name" value="TTI1_rpt"/>
</dbReference>
<dbReference type="InterPro" id="IPR052587">
    <property type="entry name" value="TELO2-interacting_protein_1"/>
</dbReference>
<comment type="caution">
    <text evidence="1">The sequence shown here is derived from an EMBL/GenBank/DDBJ whole genome shotgun (WGS) entry which is preliminary data.</text>
</comment>
<keyword evidence="2" id="KW-1185">Reference proteome</keyword>
<dbReference type="Proteomes" id="UP000828390">
    <property type="component" value="Unassembled WGS sequence"/>
</dbReference>
<reference evidence="1" key="2">
    <citation type="submission" date="2020-11" db="EMBL/GenBank/DDBJ databases">
        <authorList>
            <person name="McCartney M.A."/>
            <person name="Auch B."/>
            <person name="Kono T."/>
            <person name="Mallez S."/>
            <person name="Becker A."/>
            <person name="Gohl D.M."/>
            <person name="Silverstein K.A.T."/>
            <person name="Koren S."/>
            <person name="Bechman K.B."/>
            <person name="Herman A."/>
            <person name="Abrahante J.E."/>
            <person name="Garbe J."/>
        </authorList>
    </citation>
    <scope>NUCLEOTIDE SEQUENCE</scope>
    <source>
        <strain evidence="1">Duluth1</strain>
        <tissue evidence="1">Whole animal</tissue>
    </source>
</reference>
<sequence>MTTCMIASNGCIYRSIDQLIRENADYLMNSISLRLRHLDRNRKCPLVLKVMLQYSSAQLLPLIQDTVQEARGFSLLIKWHVNEII</sequence>
<protein>
    <submittedName>
        <fullName evidence="1">Uncharacterized protein</fullName>
    </submittedName>
</protein>
<name>A0A9D4GT69_DREPO</name>
<accession>A0A9D4GT69</accession>
<organism evidence="1 2">
    <name type="scientific">Dreissena polymorpha</name>
    <name type="common">Zebra mussel</name>
    <name type="synonym">Mytilus polymorpha</name>
    <dbReference type="NCBI Taxonomy" id="45954"/>
    <lineage>
        <taxon>Eukaryota</taxon>
        <taxon>Metazoa</taxon>
        <taxon>Spiralia</taxon>
        <taxon>Lophotrochozoa</taxon>
        <taxon>Mollusca</taxon>
        <taxon>Bivalvia</taxon>
        <taxon>Autobranchia</taxon>
        <taxon>Heteroconchia</taxon>
        <taxon>Euheterodonta</taxon>
        <taxon>Imparidentia</taxon>
        <taxon>Neoheterodontei</taxon>
        <taxon>Myida</taxon>
        <taxon>Dreissenoidea</taxon>
        <taxon>Dreissenidae</taxon>
        <taxon>Dreissena</taxon>
    </lineage>
</organism>
<dbReference type="PANTHER" id="PTHR18460:SF3">
    <property type="entry name" value="TELO2-INTERACTING PROTEIN 1 HOMOLOG"/>
    <property type="match status" value="1"/>
</dbReference>
<evidence type="ECO:0000313" key="2">
    <source>
        <dbReference type="Proteomes" id="UP000828390"/>
    </source>
</evidence>